<dbReference type="InterPro" id="IPR010499">
    <property type="entry name" value="AraC_E-bd"/>
</dbReference>
<dbReference type="InterPro" id="IPR011256">
    <property type="entry name" value="Reg_factor_effector_dom_sf"/>
</dbReference>
<evidence type="ECO:0000259" key="1">
    <source>
        <dbReference type="SMART" id="SM00871"/>
    </source>
</evidence>
<sequence>MDIIEFPERHYVGARRTVTMDAFAQIADRLPEVLAWLTERGGVPAGAPFFRFHHLGSDGNVDVEVGWPVAEPVAGEGEIFAATLPAGRYASETHVGHPDRLFAAIEALQATPGLDFDLRQAADGEHWGSRLEIYKTDPEEQPDMTKWEVELQFRLRDPA</sequence>
<gene>
    <name evidence="2" type="ORF">GCM10009560_22860</name>
</gene>
<dbReference type="SMART" id="SM00871">
    <property type="entry name" value="AraC_E_bind"/>
    <property type="match status" value="1"/>
</dbReference>
<organism evidence="2 3">
    <name type="scientific">Nonomuraea longicatena</name>
    <dbReference type="NCBI Taxonomy" id="83682"/>
    <lineage>
        <taxon>Bacteria</taxon>
        <taxon>Bacillati</taxon>
        <taxon>Actinomycetota</taxon>
        <taxon>Actinomycetes</taxon>
        <taxon>Streptosporangiales</taxon>
        <taxon>Streptosporangiaceae</taxon>
        <taxon>Nonomuraea</taxon>
    </lineage>
</organism>
<comment type="caution">
    <text evidence="2">The sequence shown here is derived from an EMBL/GenBank/DDBJ whole genome shotgun (WGS) entry which is preliminary data.</text>
</comment>
<proteinExistence type="predicted"/>
<keyword evidence="3" id="KW-1185">Reference proteome</keyword>
<protein>
    <submittedName>
        <fullName evidence="2">GyrI-like domain-containing protein</fullName>
    </submittedName>
</protein>
<reference evidence="3" key="1">
    <citation type="journal article" date="2019" name="Int. J. Syst. Evol. Microbiol.">
        <title>The Global Catalogue of Microorganisms (GCM) 10K type strain sequencing project: providing services to taxonomists for standard genome sequencing and annotation.</title>
        <authorList>
            <consortium name="The Broad Institute Genomics Platform"/>
            <consortium name="The Broad Institute Genome Sequencing Center for Infectious Disease"/>
            <person name="Wu L."/>
            <person name="Ma J."/>
        </authorList>
    </citation>
    <scope>NUCLEOTIDE SEQUENCE [LARGE SCALE GENOMIC DNA]</scope>
    <source>
        <strain evidence="3">JCM 11136</strain>
    </source>
</reference>
<dbReference type="RefSeq" id="WP_343949752.1">
    <property type="nucleotide sequence ID" value="NZ_BAAAHQ010000009.1"/>
</dbReference>
<evidence type="ECO:0000313" key="3">
    <source>
        <dbReference type="Proteomes" id="UP001501578"/>
    </source>
</evidence>
<feature type="domain" description="AraC effector-binding" evidence="1">
    <location>
        <begin position="1"/>
        <end position="156"/>
    </location>
</feature>
<evidence type="ECO:0000313" key="2">
    <source>
        <dbReference type="EMBL" id="GAA0923108.1"/>
    </source>
</evidence>
<name>A0ABP3ZKK1_9ACTN</name>
<dbReference type="EMBL" id="BAAAHQ010000009">
    <property type="protein sequence ID" value="GAA0923108.1"/>
    <property type="molecule type" value="Genomic_DNA"/>
</dbReference>
<dbReference type="SUPFAM" id="SSF55136">
    <property type="entry name" value="Probable bacterial effector-binding domain"/>
    <property type="match status" value="1"/>
</dbReference>
<dbReference type="Proteomes" id="UP001501578">
    <property type="component" value="Unassembled WGS sequence"/>
</dbReference>
<dbReference type="InterPro" id="IPR029442">
    <property type="entry name" value="GyrI-like"/>
</dbReference>
<dbReference type="Pfam" id="PF06445">
    <property type="entry name" value="GyrI-like"/>
    <property type="match status" value="1"/>
</dbReference>
<dbReference type="Gene3D" id="3.20.80.10">
    <property type="entry name" value="Regulatory factor, effector binding domain"/>
    <property type="match status" value="1"/>
</dbReference>
<accession>A0ABP3ZKK1</accession>